<dbReference type="PANTHER" id="PTHR34216:SF3">
    <property type="entry name" value="POLY-BETA-1,6-N-ACETYL-D-GLUCOSAMINE N-DEACETYLASE"/>
    <property type="match status" value="1"/>
</dbReference>
<keyword evidence="6" id="KW-1185">Reference proteome</keyword>
<comment type="subcellular location">
    <subcellularLocation>
        <location evidence="1">Secreted</location>
    </subcellularLocation>
</comment>
<proteinExistence type="predicted"/>
<dbReference type="InterPro" id="IPR002509">
    <property type="entry name" value="NODB_dom"/>
</dbReference>
<evidence type="ECO:0000256" key="2">
    <source>
        <dbReference type="ARBA" id="ARBA00022729"/>
    </source>
</evidence>
<dbReference type="InterPro" id="IPR051398">
    <property type="entry name" value="Polysacch_Deacetylase"/>
</dbReference>
<dbReference type="GO" id="GO:0016787">
    <property type="term" value="F:hydrolase activity"/>
    <property type="evidence" value="ECO:0007669"/>
    <property type="project" value="UniProtKB-KW"/>
</dbReference>
<accession>A0ABV1G9J7</accession>
<dbReference type="SUPFAM" id="SSF88713">
    <property type="entry name" value="Glycoside hydrolase/deacetylase"/>
    <property type="match status" value="1"/>
</dbReference>
<feature type="compositionally biased region" description="Pro residues" evidence="3">
    <location>
        <begin position="54"/>
        <end position="63"/>
    </location>
</feature>
<reference evidence="5 6" key="1">
    <citation type="submission" date="2024-03" db="EMBL/GenBank/DDBJ databases">
        <title>Human intestinal bacterial collection.</title>
        <authorList>
            <person name="Pauvert C."/>
            <person name="Hitch T.C.A."/>
            <person name="Clavel T."/>
        </authorList>
    </citation>
    <scope>NUCLEOTIDE SEQUENCE [LARGE SCALE GENOMIC DNA]</scope>
    <source>
        <strain evidence="5 6">CLA-AA-H192</strain>
    </source>
</reference>
<dbReference type="Gene3D" id="3.20.20.370">
    <property type="entry name" value="Glycoside hydrolase/deacetylase"/>
    <property type="match status" value="1"/>
</dbReference>
<dbReference type="EC" id="3.-.-.-" evidence="5"/>
<name>A0ABV1G9J7_9FIRM</name>
<dbReference type="PROSITE" id="PS51677">
    <property type="entry name" value="NODB"/>
    <property type="match status" value="1"/>
</dbReference>
<evidence type="ECO:0000313" key="6">
    <source>
        <dbReference type="Proteomes" id="UP001491552"/>
    </source>
</evidence>
<dbReference type="Pfam" id="PF01522">
    <property type="entry name" value="Polysacc_deac_1"/>
    <property type="match status" value="1"/>
</dbReference>
<gene>
    <name evidence="5" type="ORF">WMO66_12000</name>
</gene>
<feature type="compositionally biased region" description="Low complexity" evidence="3">
    <location>
        <begin position="36"/>
        <end position="47"/>
    </location>
</feature>
<dbReference type="EMBL" id="JBBMFF010000252">
    <property type="protein sequence ID" value="MEQ2511953.1"/>
    <property type="molecule type" value="Genomic_DNA"/>
</dbReference>
<dbReference type="Proteomes" id="UP001491552">
    <property type="component" value="Unassembled WGS sequence"/>
</dbReference>
<evidence type="ECO:0000313" key="5">
    <source>
        <dbReference type="EMBL" id="MEQ2511953.1"/>
    </source>
</evidence>
<dbReference type="RefSeq" id="WP_349136654.1">
    <property type="nucleotide sequence ID" value="NZ_JBBMFF010000252.1"/>
</dbReference>
<feature type="region of interest" description="Disordered" evidence="3">
    <location>
        <begin position="33"/>
        <end position="66"/>
    </location>
</feature>
<protein>
    <submittedName>
        <fullName evidence="5">Polysaccharide deacetylase family protein</fullName>
        <ecNumber evidence="5">3.-.-.-</ecNumber>
    </submittedName>
</protein>
<comment type="caution">
    <text evidence="5">The sequence shown here is derived from an EMBL/GenBank/DDBJ whole genome shotgun (WGS) entry which is preliminary data.</text>
</comment>
<dbReference type="InterPro" id="IPR011330">
    <property type="entry name" value="Glyco_hydro/deAcase_b/a-brl"/>
</dbReference>
<keyword evidence="5" id="KW-0378">Hydrolase</keyword>
<evidence type="ECO:0000259" key="4">
    <source>
        <dbReference type="PROSITE" id="PS51677"/>
    </source>
</evidence>
<sequence>MKKWWIVLTAVLAIAVAAVVGYMLHTAPRGVESLQATQPETAAPTEPVTERPTEPPTEAPTEPPMEAGETLVLNGTELVTAVSDGTEYVSADALQQAGLSLPEAEPLQNGGMDYYVLSAVSEENRCAEYVDDETGLHYLTPGAARFSIEQSVNVPVLMYHAVSDNMWGIDELFVSPSSMEEQLRYLVDNGYEPIWFSDLAELEQYEKPVILTFDDGYDDNYTELLPLLQKYNVKATVFMIADAMGMQHKMTEEQVREMADSGLVSVQSHGLTHANMDAMDEETLIRELGESQRILTRVTGRQPSVLCYPTGRYSNLTLEVAERYYNFGLKMVGGQYNTADDPFLVSRYYVSRYTGLDSFAAMVAPAGT</sequence>
<keyword evidence="2" id="KW-0732">Signal</keyword>
<feature type="domain" description="NodB homology" evidence="4">
    <location>
        <begin position="207"/>
        <end position="368"/>
    </location>
</feature>
<dbReference type="PANTHER" id="PTHR34216">
    <property type="match status" value="1"/>
</dbReference>
<evidence type="ECO:0000256" key="3">
    <source>
        <dbReference type="SAM" id="MobiDB-lite"/>
    </source>
</evidence>
<dbReference type="CDD" id="cd10918">
    <property type="entry name" value="CE4_NodB_like_5s_6s"/>
    <property type="match status" value="1"/>
</dbReference>
<organism evidence="5 6">
    <name type="scientific">Faecousia intestinalis</name>
    <dbReference type="NCBI Taxonomy" id="3133167"/>
    <lineage>
        <taxon>Bacteria</taxon>
        <taxon>Bacillati</taxon>
        <taxon>Bacillota</taxon>
        <taxon>Clostridia</taxon>
        <taxon>Eubacteriales</taxon>
        <taxon>Oscillospiraceae</taxon>
        <taxon>Faecousia</taxon>
    </lineage>
</organism>
<evidence type="ECO:0000256" key="1">
    <source>
        <dbReference type="ARBA" id="ARBA00004613"/>
    </source>
</evidence>